<sequence>MQHAKIPKVIIIGAGPGGLALYHALIKNKDKKEFDVKIFERESSPKGKREMYKVLSVIELAFKTLPTFYLKIDRWQGYHIGLNTRGIRSLLNCTTSSVASNLTKAIPDPLPDVEFHGISIIDHAGNLLLRPPTKQVQNLQEIVKIPDDFSVIISYRDRLRDVLLDGVSVQWGKKCIGYEETKEGVWVTFDDGSQEFCDILVGADGINSPVRKQRLPELQIFDYGVTHVNTNVAVPKNLMDRIIKLHGNSLLQKSLGLHGDASLVTFRLIPIDDYKENSDYNEPYYRATINYSYPAKLDDVESDKIKVDDNDSASVIEHVKQMIRKLRPEGETTEILLELWDLAPKAIPIDLEKYPFKTYIPTQRRNYRDINPSSVSHWISSRVTLLGDAVHAMNPILGLGTNNAIQDADLLSQALINSSSEDFISSIQGYENEMRKRASADVLKSRTAALKMSVPVGLFWSIIRNSILKAVNFILNILNTFAK</sequence>
<keyword evidence="1" id="KW-0285">Flavoprotein</keyword>
<dbReference type="InterPro" id="IPR002938">
    <property type="entry name" value="FAD-bd"/>
</dbReference>
<reference evidence="7" key="1">
    <citation type="submission" date="2021-06" db="EMBL/GenBank/DDBJ databases">
        <authorList>
            <person name="Kallberg Y."/>
            <person name="Tangrot J."/>
            <person name="Rosling A."/>
        </authorList>
    </citation>
    <scope>NUCLEOTIDE SEQUENCE</scope>
    <source>
        <strain evidence="7">UK204</strain>
    </source>
</reference>
<organism evidence="7 8">
    <name type="scientific">Funneliformis caledonium</name>
    <dbReference type="NCBI Taxonomy" id="1117310"/>
    <lineage>
        <taxon>Eukaryota</taxon>
        <taxon>Fungi</taxon>
        <taxon>Fungi incertae sedis</taxon>
        <taxon>Mucoromycota</taxon>
        <taxon>Glomeromycotina</taxon>
        <taxon>Glomeromycetes</taxon>
        <taxon>Glomerales</taxon>
        <taxon>Glomeraceae</taxon>
        <taxon>Funneliformis</taxon>
    </lineage>
</organism>
<evidence type="ECO:0000256" key="1">
    <source>
        <dbReference type="ARBA" id="ARBA00022630"/>
    </source>
</evidence>
<dbReference type="Pfam" id="PF01494">
    <property type="entry name" value="FAD_binding_3"/>
    <property type="match status" value="1"/>
</dbReference>
<evidence type="ECO:0000256" key="2">
    <source>
        <dbReference type="ARBA" id="ARBA00022827"/>
    </source>
</evidence>
<dbReference type="SUPFAM" id="SSF51905">
    <property type="entry name" value="FAD/NAD(P)-binding domain"/>
    <property type="match status" value="1"/>
</dbReference>
<proteinExistence type="predicted"/>
<dbReference type="Proteomes" id="UP000789570">
    <property type="component" value="Unassembled WGS sequence"/>
</dbReference>
<dbReference type="Pfam" id="PF13454">
    <property type="entry name" value="NAD_binding_9"/>
    <property type="match status" value="1"/>
</dbReference>
<feature type="domain" description="FAD-dependent urate hydroxylase HpyO/Asp monooxygenase CreE-like FAD/NAD(P)-binding" evidence="6">
    <location>
        <begin position="10"/>
        <end position="52"/>
    </location>
</feature>
<name>A0A9N9A4M3_9GLOM</name>
<dbReference type="GO" id="GO:0004497">
    <property type="term" value="F:monooxygenase activity"/>
    <property type="evidence" value="ECO:0007669"/>
    <property type="project" value="UniProtKB-KW"/>
</dbReference>
<keyword evidence="4" id="KW-0503">Monooxygenase</keyword>
<dbReference type="PRINTS" id="PR00420">
    <property type="entry name" value="RNGMNOXGNASE"/>
</dbReference>
<evidence type="ECO:0000259" key="5">
    <source>
        <dbReference type="Pfam" id="PF01494"/>
    </source>
</evidence>
<protein>
    <submittedName>
        <fullName evidence="7">13557_t:CDS:1</fullName>
    </submittedName>
</protein>
<dbReference type="Gene3D" id="3.50.50.60">
    <property type="entry name" value="FAD/NAD(P)-binding domain"/>
    <property type="match status" value="2"/>
</dbReference>
<evidence type="ECO:0000313" key="7">
    <source>
        <dbReference type="EMBL" id="CAG8516972.1"/>
    </source>
</evidence>
<keyword evidence="2" id="KW-0274">FAD</keyword>
<accession>A0A9N9A4M3</accession>
<evidence type="ECO:0000256" key="4">
    <source>
        <dbReference type="ARBA" id="ARBA00023033"/>
    </source>
</evidence>
<evidence type="ECO:0000313" key="8">
    <source>
        <dbReference type="Proteomes" id="UP000789570"/>
    </source>
</evidence>
<dbReference type="GO" id="GO:0071949">
    <property type="term" value="F:FAD binding"/>
    <property type="evidence" value="ECO:0007669"/>
    <property type="project" value="InterPro"/>
</dbReference>
<keyword evidence="3" id="KW-0560">Oxidoreductase</keyword>
<gene>
    <name evidence="7" type="ORF">FCALED_LOCUS4495</name>
</gene>
<evidence type="ECO:0000256" key="3">
    <source>
        <dbReference type="ARBA" id="ARBA00023002"/>
    </source>
</evidence>
<keyword evidence="8" id="KW-1185">Reference proteome</keyword>
<comment type="caution">
    <text evidence="7">The sequence shown here is derived from an EMBL/GenBank/DDBJ whole genome shotgun (WGS) entry which is preliminary data.</text>
</comment>
<dbReference type="InterPro" id="IPR036188">
    <property type="entry name" value="FAD/NAD-bd_sf"/>
</dbReference>
<feature type="domain" description="FAD-binding" evidence="5">
    <location>
        <begin position="369"/>
        <end position="439"/>
    </location>
</feature>
<dbReference type="OrthoDB" id="655030at2759"/>
<dbReference type="AlphaFoldDB" id="A0A9N9A4M3"/>
<dbReference type="EMBL" id="CAJVPQ010000885">
    <property type="protein sequence ID" value="CAG8516972.1"/>
    <property type="molecule type" value="Genomic_DNA"/>
</dbReference>
<dbReference type="PANTHER" id="PTHR47178">
    <property type="entry name" value="MONOOXYGENASE, FAD-BINDING"/>
    <property type="match status" value="1"/>
</dbReference>
<dbReference type="PANTHER" id="PTHR47178:SF6">
    <property type="entry name" value="FAD-BINDING DOMAIN-CONTAINING PROTEIN"/>
    <property type="match status" value="1"/>
</dbReference>
<dbReference type="InterPro" id="IPR038732">
    <property type="entry name" value="HpyO/CreE_NAD-binding"/>
</dbReference>
<evidence type="ECO:0000259" key="6">
    <source>
        <dbReference type="Pfam" id="PF13454"/>
    </source>
</evidence>